<comment type="caution">
    <text evidence="1">The sequence shown here is derived from an EMBL/GenBank/DDBJ whole genome shotgun (WGS) entry which is preliminary data.</text>
</comment>
<gene>
    <name evidence="1" type="ORF">F5050DRAFT_1811362</name>
</gene>
<proteinExistence type="predicted"/>
<keyword evidence="2" id="KW-1185">Reference proteome</keyword>
<name>A0ABQ8Q3X2_9AGAR</name>
<organism evidence="1 2">
    <name type="scientific">Lentinula boryana</name>
    <dbReference type="NCBI Taxonomy" id="40481"/>
    <lineage>
        <taxon>Eukaryota</taxon>
        <taxon>Fungi</taxon>
        <taxon>Dikarya</taxon>
        <taxon>Basidiomycota</taxon>
        <taxon>Agaricomycotina</taxon>
        <taxon>Agaricomycetes</taxon>
        <taxon>Agaricomycetidae</taxon>
        <taxon>Agaricales</taxon>
        <taxon>Marasmiineae</taxon>
        <taxon>Omphalotaceae</taxon>
        <taxon>Lentinula</taxon>
    </lineage>
</organism>
<dbReference type="Proteomes" id="UP001163828">
    <property type="component" value="Unassembled WGS sequence"/>
</dbReference>
<accession>A0ABQ8Q3X2</accession>
<dbReference type="EMBL" id="MU790844">
    <property type="protein sequence ID" value="KAJ3992549.1"/>
    <property type="molecule type" value="Genomic_DNA"/>
</dbReference>
<evidence type="ECO:0000313" key="2">
    <source>
        <dbReference type="Proteomes" id="UP001163828"/>
    </source>
</evidence>
<evidence type="ECO:0000313" key="1">
    <source>
        <dbReference type="EMBL" id="KAJ3992549.1"/>
    </source>
</evidence>
<protein>
    <submittedName>
        <fullName evidence="1">Uncharacterized protein</fullName>
    </submittedName>
</protein>
<sequence length="198" mass="20484">MQQVGQLTPAVWSQTFSASLLSPISPLIFNSDSSSTNAHSTNLIPNHTSTNISANLPISPLPVAQSLSSYSPSAPLSLPSNHLAPSTLPPAHPLSTGLSPAISSTLLPAALTLTTPPVNTPGMLPGPVAPYQSIQMLDSVAGSSTDPNTQWDHAAGMLSRKPHSKAQRKPSLMDGFSVPKIKNCITLALSPAGQPLDC</sequence>
<reference evidence="1" key="1">
    <citation type="submission" date="2022-08" db="EMBL/GenBank/DDBJ databases">
        <authorList>
            <consortium name="DOE Joint Genome Institute"/>
            <person name="Min B."/>
            <person name="Riley R."/>
            <person name="Sierra-Patev S."/>
            <person name="Naranjo-Ortiz M."/>
            <person name="Looney B."/>
            <person name="Konkel Z."/>
            <person name="Slot J.C."/>
            <person name="Sakamoto Y."/>
            <person name="Steenwyk J.L."/>
            <person name="Rokas A."/>
            <person name="Carro J."/>
            <person name="Camarero S."/>
            <person name="Ferreira P."/>
            <person name="Molpeceres G."/>
            <person name="Ruiz-Duenas F.J."/>
            <person name="Serrano A."/>
            <person name="Henrissat B."/>
            <person name="Drula E."/>
            <person name="Hughes K.W."/>
            <person name="Mata J.L."/>
            <person name="Ishikawa N.K."/>
            <person name="Vargas-Isla R."/>
            <person name="Ushijima S."/>
            <person name="Smith C.A."/>
            <person name="Ahrendt S."/>
            <person name="Andreopoulos W."/>
            <person name="He G."/>
            <person name="Labutti K."/>
            <person name="Lipzen A."/>
            <person name="Ng V."/>
            <person name="Sandor L."/>
            <person name="Barry K."/>
            <person name="Martinez A.T."/>
            <person name="Xiao Y."/>
            <person name="Gibbons J.G."/>
            <person name="Terashima K."/>
            <person name="Hibbett D.S."/>
            <person name="Grigoriev I.V."/>
        </authorList>
    </citation>
    <scope>NUCLEOTIDE SEQUENCE</scope>
    <source>
        <strain evidence="1">TFB10827</strain>
    </source>
</reference>